<dbReference type="Pfam" id="PF19031">
    <property type="entry name" value="Intu_longin_1"/>
    <property type="match status" value="1"/>
</dbReference>
<dbReference type="PANTHER" id="PTHR14407">
    <property type="entry name" value="HERMANSKY-PUDLAK SYNDROME 4 PROTEIN LIGHT-EAR PROTEIN-RELATED"/>
    <property type="match status" value="1"/>
</dbReference>
<dbReference type="InterPro" id="IPR043987">
    <property type="entry name" value="CCZ1/INTU/HSP4_longin_1"/>
</dbReference>
<accession>A0AAW1JC56</accession>
<evidence type="ECO:0000313" key="5">
    <source>
        <dbReference type="Proteomes" id="UP001458880"/>
    </source>
</evidence>
<dbReference type="GO" id="GO:0031085">
    <property type="term" value="C:BLOC-3 complex"/>
    <property type="evidence" value="ECO:0007669"/>
    <property type="project" value="TreeGrafter"/>
</dbReference>
<comment type="caution">
    <text evidence="4">The sequence shown here is derived from an EMBL/GenBank/DDBJ whole genome shotgun (WGS) entry which is preliminary data.</text>
</comment>
<dbReference type="InterPro" id="IPR026091">
    <property type="entry name" value="HPS4"/>
</dbReference>
<feature type="compositionally biased region" description="Polar residues" evidence="1">
    <location>
        <begin position="411"/>
        <end position="420"/>
    </location>
</feature>
<dbReference type="GO" id="GO:0005085">
    <property type="term" value="F:guanyl-nucleotide exchange factor activity"/>
    <property type="evidence" value="ECO:0007669"/>
    <property type="project" value="TreeGrafter"/>
</dbReference>
<dbReference type="EMBL" id="JASPKY010000432">
    <property type="protein sequence ID" value="KAK9700697.1"/>
    <property type="molecule type" value="Genomic_DNA"/>
</dbReference>
<dbReference type="GO" id="GO:0016192">
    <property type="term" value="P:vesicle-mediated transport"/>
    <property type="evidence" value="ECO:0007669"/>
    <property type="project" value="InterPro"/>
</dbReference>
<organism evidence="4 5">
    <name type="scientific">Popillia japonica</name>
    <name type="common">Japanese beetle</name>
    <dbReference type="NCBI Taxonomy" id="7064"/>
    <lineage>
        <taxon>Eukaryota</taxon>
        <taxon>Metazoa</taxon>
        <taxon>Ecdysozoa</taxon>
        <taxon>Arthropoda</taxon>
        <taxon>Hexapoda</taxon>
        <taxon>Insecta</taxon>
        <taxon>Pterygota</taxon>
        <taxon>Neoptera</taxon>
        <taxon>Endopterygota</taxon>
        <taxon>Coleoptera</taxon>
        <taxon>Polyphaga</taxon>
        <taxon>Scarabaeiformia</taxon>
        <taxon>Scarabaeidae</taxon>
        <taxon>Rutelinae</taxon>
        <taxon>Popillia</taxon>
    </lineage>
</organism>
<dbReference type="PANTHER" id="PTHR14407:SF9">
    <property type="entry name" value="BLOC-3 COMPLEX MEMBER HPS4"/>
    <property type="match status" value="1"/>
</dbReference>
<name>A0AAW1JC56_POPJA</name>
<evidence type="ECO:0000313" key="4">
    <source>
        <dbReference type="EMBL" id="KAK9700697.1"/>
    </source>
</evidence>
<protein>
    <submittedName>
        <fullName evidence="4">Intu longin-like domain 3</fullName>
    </submittedName>
</protein>
<feature type="compositionally biased region" description="Basic and acidic residues" evidence="1">
    <location>
        <begin position="394"/>
        <end position="408"/>
    </location>
</feature>
<feature type="region of interest" description="Disordered" evidence="1">
    <location>
        <begin position="394"/>
        <end position="420"/>
    </location>
</feature>
<feature type="domain" description="CCZ1/INTU/HPS4 third Longin" evidence="3">
    <location>
        <begin position="692"/>
        <end position="785"/>
    </location>
</feature>
<evidence type="ECO:0000256" key="1">
    <source>
        <dbReference type="SAM" id="MobiDB-lite"/>
    </source>
</evidence>
<dbReference type="AlphaFoldDB" id="A0AAW1JC56"/>
<proteinExistence type="predicted"/>
<feature type="domain" description="CCZ1/INTU/HSP4 first Longin" evidence="2">
    <location>
        <begin position="5"/>
        <end position="109"/>
    </location>
</feature>
<reference evidence="4 5" key="1">
    <citation type="journal article" date="2024" name="BMC Genomics">
        <title>De novo assembly and annotation of Popillia japonica's genome with initial clues to its potential as an invasive pest.</title>
        <authorList>
            <person name="Cucini C."/>
            <person name="Boschi S."/>
            <person name="Funari R."/>
            <person name="Cardaioli E."/>
            <person name="Iannotti N."/>
            <person name="Marturano G."/>
            <person name="Paoli F."/>
            <person name="Bruttini M."/>
            <person name="Carapelli A."/>
            <person name="Frati F."/>
            <person name="Nardi F."/>
        </authorList>
    </citation>
    <scope>NUCLEOTIDE SEQUENCE [LARGE SCALE GENOMIC DNA]</scope>
    <source>
        <strain evidence="4">DMR45628</strain>
    </source>
</reference>
<keyword evidence="5" id="KW-1185">Reference proteome</keyword>
<gene>
    <name evidence="4" type="ORF">QE152_g31071</name>
</gene>
<dbReference type="InterPro" id="IPR043989">
    <property type="entry name" value="CCZ1/INTU/HSP4_longin_3"/>
</dbReference>
<evidence type="ECO:0000259" key="2">
    <source>
        <dbReference type="Pfam" id="PF19031"/>
    </source>
</evidence>
<evidence type="ECO:0000259" key="3">
    <source>
        <dbReference type="Pfam" id="PF19033"/>
    </source>
</evidence>
<dbReference type="GO" id="GO:0005765">
    <property type="term" value="C:lysosomal membrane"/>
    <property type="evidence" value="ECO:0007669"/>
    <property type="project" value="TreeGrafter"/>
</dbReference>
<dbReference type="GO" id="GO:0006605">
    <property type="term" value="P:protein targeting"/>
    <property type="evidence" value="ECO:0007669"/>
    <property type="project" value="TreeGrafter"/>
</dbReference>
<dbReference type="GO" id="GO:0031410">
    <property type="term" value="C:cytoplasmic vesicle"/>
    <property type="evidence" value="ECO:0007669"/>
    <property type="project" value="TreeGrafter"/>
</dbReference>
<dbReference type="Pfam" id="PF19033">
    <property type="entry name" value="Intu_longin_3"/>
    <property type="match status" value="1"/>
</dbReference>
<dbReference type="Proteomes" id="UP001458880">
    <property type="component" value="Unassembled WGS sequence"/>
</dbReference>
<sequence length="795" mass="90020">MAKEMMIIFVYDTEITEADETNLSSAIVYFHPNWVSDQQKISLSGQIIGTSHCLKSIFSCPRILSLQSGKFCICDYGRYILVVGSDRNIADWVLEHRTYILSSFITFFHRDLESMSDVYQNNNFSTKLYYMLETYLNVLMYGGNMFFNIPSIQLPKSASNVFLEAVQVLRTCQKISHVLGGTILYHNKVVATQLASNVTKWLILTDPYRIKSPAEIINTNFQLPAGMQLLRVYIDEDDYADLKFDATRLQSIHNCLQNKNPNMQSKTNQVKEPVLMTMKRDQSLIFTTVPEEGSEPVTPRVSTKSQRPKFLNLKSKTTDVKQELKESNSFFGSVSVCSTPMTDLNRVLHQTSLSICTNPEARTFDADVDNSQKSDSLNSLLSATSDPYVECAKNETNDSLKSSEKIESDTTDNNISSIKKSLSLTDMPKLNEKEESESVQRNLRMTIMDPTFPRNLRMTIMDPTFPVFTQNGVLISEHLYNYNIINGELLSMQINDDTKKAQTKEEIRDSNINADNSVQLNATPKKFVQTRDNNKLKRALTLPLSDSGTQQNNPGINKHSGVQLTPLLSKLSTLAMEERSSGFCSIETTPNDFKDIKSTLKRNMLFRSNSRVESSNTFPKHQRNKKLQSVVLLIYGQQDMVINLLLDEEVANSHETIEQIHHTCSGYITKLEKLIHCCLELCPGGNVQNESTDPYSYLCMNPLWDTIKKGGPWNSFELGALTLLHRDFINIKNLTEILLRDDDGVIYAHNCGKTEVYYHQSAASNAGLPTPVDPMSIIALKAKRRLERDHAIILH</sequence>
<dbReference type="GO" id="GO:0031267">
    <property type="term" value="F:small GTPase binding"/>
    <property type="evidence" value="ECO:0007669"/>
    <property type="project" value="TreeGrafter"/>
</dbReference>